<name>J0D2Q2_AURST</name>
<dbReference type="EMBL" id="JH687793">
    <property type="protein sequence ID" value="EJD41351.1"/>
    <property type="molecule type" value="Genomic_DNA"/>
</dbReference>
<dbReference type="InParanoid" id="J0D2Q2"/>
<dbReference type="Proteomes" id="UP000006514">
    <property type="component" value="Unassembled WGS sequence"/>
</dbReference>
<organism evidence="2 3">
    <name type="scientific">Auricularia subglabra (strain TFB-10046 / SS5)</name>
    <name type="common">White-rot fungus</name>
    <name type="synonym">Auricularia delicata (strain TFB10046)</name>
    <dbReference type="NCBI Taxonomy" id="717982"/>
    <lineage>
        <taxon>Eukaryota</taxon>
        <taxon>Fungi</taxon>
        <taxon>Dikarya</taxon>
        <taxon>Basidiomycota</taxon>
        <taxon>Agaricomycotina</taxon>
        <taxon>Agaricomycetes</taxon>
        <taxon>Auriculariales</taxon>
        <taxon>Auriculariaceae</taxon>
        <taxon>Auricularia</taxon>
    </lineage>
</organism>
<keyword evidence="3" id="KW-1185">Reference proteome</keyword>
<dbReference type="OMA" id="NDFCTNI"/>
<evidence type="ECO:0000313" key="3">
    <source>
        <dbReference type="Proteomes" id="UP000006514"/>
    </source>
</evidence>
<sequence length="385" mass="41512">MPKPYVAALSLLYFAALGLCAIIARAAGNFVTDISQCPALTPRSPRSTSIQDVRPDEFEVIMALGDSVMAGCFAKGIQDDFLDNFDEWRGVSFAIGGDPDALTLPNLVGHYNSAVQGASVSHHGLEYCGGSICPIGSHGWNAPLDNLNAAQSGALASNLLHEINDYLIPQLAARNISSSSFKLLTLFVGSNDVCNGCADASSTGNADRFEANVRKALEALRGSVANVLVNVVGMLPLTEIYGLTKDQSYCRQLLGQSIPHVNILCSCMLLGGFLGEITREGMDILISQYNTRLQNIVRDYQALADPEFAVTWQPVNAPLSSYPIQALSNIDCFHPSTSGHAVFAAALWNRMTLDQESRAQQVPWEDSPLIRCLEEDDRVLTTAEL</sequence>
<dbReference type="KEGG" id="adl:AURDEDRAFT_115465"/>
<evidence type="ECO:0000256" key="1">
    <source>
        <dbReference type="SAM" id="SignalP"/>
    </source>
</evidence>
<dbReference type="PANTHER" id="PTHR21325">
    <property type="entry name" value="PHOSPHOLIPASE B, PLB1"/>
    <property type="match status" value="1"/>
</dbReference>
<keyword evidence="1" id="KW-0732">Signal</keyword>
<dbReference type="InterPro" id="IPR001087">
    <property type="entry name" value="GDSL"/>
</dbReference>
<dbReference type="Gene3D" id="3.40.50.1110">
    <property type="entry name" value="SGNH hydrolase"/>
    <property type="match status" value="1"/>
</dbReference>
<protein>
    <recommendedName>
        <fullName evidence="4">SGNH hydrolase</fullName>
    </recommendedName>
</protein>
<proteinExistence type="predicted"/>
<dbReference type="PANTHER" id="PTHR21325:SF31">
    <property type="entry name" value="GH22081P-RELATED"/>
    <property type="match status" value="1"/>
</dbReference>
<dbReference type="AlphaFoldDB" id="J0D2Q2"/>
<dbReference type="SUPFAM" id="SSF52266">
    <property type="entry name" value="SGNH hydrolase"/>
    <property type="match status" value="1"/>
</dbReference>
<evidence type="ECO:0008006" key="4">
    <source>
        <dbReference type="Google" id="ProtNLM"/>
    </source>
</evidence>
<feature type="chain" id="PRO_5003732515" description="SGNH hydrolase" evidence="1">
    <location>
        <begin position="27"/>
        <end position="385"/>
    </location>
</feature>
<dbReference type="GO" id="GO:0006644">
    <property type="term" value="P:phospholipid metabolic process"/>
    <property type="evidence" value="ECO:0007669"/>
    <property type="project" value="TreeGrafter"/>
</dbReference>
<dbReference type="eggNOG" id="KOG3670">
    <property type="taxonomic scope" value="Eukaryota"/>
</dbReference>
<dbReference type="Pfam" id="PF00657">
    <property type="entry name" value="Lipase_GDSL"/>
    <property type="match status" value="1"/>
</dbReference>
<feature type="signal peptide" evidence="1">
    <location>
        <begin position="1"/>
        <end position="26"/>
    </location>
</feature>
<evidence type="ECO:0000313" key="2">
    <source>
        <dbReference type="EMBL" id="EJD41351.1"/>
    </source>
</evidence>
<accession>J0D2Q2</accession>
<dbReference type="OrthoDB" id="10265800at2759"/>
<dbReference type="InterPro" id="IPR036514">
    <property type="entry name" value="SGNH_hydro_sf"/>
</dbReference>
<reference evidence="3" key="1">
    <citation type="journal article" date="2012" name="Science">
        <title>The Paleozoic origin of enzymatic lignin decomposition reconstructed from 31 fungal genomes.</title>
        <authorList>
            <person name="Floudas D."/>
            <person name="Binder M."/>
            <person name="Riley R."/>
            <person name="Barry K."/>
            <person name="Blanchette R.A."/>
            <person name="Henrissat B."/>
            <person name="Martinez A.T."/>
            <person name="Otillar R."/>
            <person name="Spatafora J.W."/>
            <person name="Yadav J.S."/>
            <person name="Aerts A."/>
            <person name="Benoit I."/>
            <person name="Boyd A."/>
            <person name="Carlson A."/>
            <person name="Copeland A."/>
            <person name="Coutinho P.M."/>
            <person name="de Vries R.P."/>
            <person name="Ferreira P."/>
            <person name="Findley K."/>
            <person name="Foster B."/>
            <person name="Gaskell J."/>
            <person name="Glotzer D."/>
            <person name="Gorecki P."/>
            <person name="Heitman J."/>
            <person name="Hesse C."/>
            <person name="Hori C."/>
            <person name="Igarashi K."/>
            <person name="Jurgens J.A."/>
            <person name="Kallen N."/>
            <person name="Kersten P."/>
            <person name="Kohler A."/>
            <person name="Kuees U."/>
            <person name="Kumar T.K.A."/>
            <person name="Kuo A."/>
            <person name="LaButti K."/>
            <person name="Larrondo L.F."/>
            <person name="Lindquist E."/>
            <person name="Ling A."/>
            <person name="Lombard V."/>
            <person name="Lucas S."/>
            <person name="Lundell T."/>
            <person name="Martin R."/>
            <person name="McLaughlin D.J."/>
            <person name="Morgenstern I."/>
            <person name="Morin E."/>
            <person name="Murat C."/>
            <person name="Nagy L.G."/>
            <person name="Nolan M."/>
            <person name="Ohm R.A."/>
            <person name="Patyshakuliyeva A."/>
            <person name="Rokas A."/>
            <person name="Ruiz-Duenas F.J."/>
            <person name="Sabat G."/>
            <person name="Salamov A."/>
            <person name="Samejima M."/>
            <person name="Schmutz J."/>
            <person name="Slot J.C."/>
            <person name="St John F."/>
            <person name="Stenlid J."/>
            <person name="Sun H."/>
            <person name="Sun S."/>
            <person name="Syed K."/>
            <person name="Tsang A."/>
            <person name="Wiebenga A."/>
            <person name="Young D."/>
            <person name="Pisabarro A."/>
            <person name="Eastwood D.C."/>
            <person name="Martin F."/>
            <person name="Cullen D."/>
            <person name="Grigoriev I.V."/>
            <person name="Hibbett D.S."/>
        </authorList>
    </citation>
    <scope>NUCLEOTIDE SEQUENCE [LARGE SCALE GENOMIC DNA]</scope>
    <source>
        <strain evidence="3">TFB10046</strain>
    </source>
</reference>
<feature type="non-terminal residue" evidence="2">
    <location>
        <position position="1"/>
    </location>
</feature>
<gene>
    <name evidence="2" type="ORF">AURDEDRAFT_115465</name>
</gene>
<dbReference type="InterPro" id="IPR038885">
    <property type="entry name" value="PLB1"/>
</dbReference>
<dbReference type="GO" id="GO:0004620">
    <property type="term" value="F:phospholipase activity"/>
    <property type="evidence" value="ECO:0007669"/>
    <property type="project" value="InterPro"/>
</dbReference>